<dbReference type="Gene3D" id="2.40.30.60">
    <property type="entry name" value="RimM"/>
    <property type="match status" value="1"/>
</dbReference>
<dbReference type="Pfam" id="PF01782">
    <property type="entry name" value="RimM"/>
    <property type="match status" value="1"/>
</dbReference>
<keyword evidence="4 5" id="KW-0143">Chaperone</keyword>
<dbReference type="InterPro" id="IPR056792">
    <property type="entry name" value="PRC_RimM"/>
</dbReference>
<comment type="subunit">
    <text evidence="5">Binds ribosomal protein uS19.</text>
</comment>
<dbReference type="PANTHER" id="PTHR33692:SF1">
    <property type="entry name" value="RIBOSOME MATURATION FACTOR RIMM"/>
    <property type="match status" value="1"/>
</dbReference>
<accession>A0ABP3Q262</accession>
<keyword evidence="3 5" id="KW-0698">rRNA processing</keyword>
<dbReference type="InterPro" id="IPR009000">
    <property type="entry name" value="Transl_B-barrel_sf"/>
</dbReference>
<organism evidence="8 9">
    <name type="scientific">Rhizomicrobium electricum</name>
    <dbReference type="NCBI Taxonomy" id="480070"/>
    <lineage>
        <taxon>Bacteria</taxon>
        <taxon>Pseudomonadati</taxon>
        <taxon>Pseudomonadota</taxon>
        <taxon>Alphaproteobacteria</taxon>
        <taxon>Micropepsales</taxon>
        <taxon>Micropepsaceae</taxon>
        <taxon>Rhizomicrobium</taxon>
    </lineage>
</organism>
<protein>
    <recommendedName>
        <fullName evidence="5">Ribosome maturation factor RimM</fullName>
    </recommendedName>
</protein>
<sequence>MSRARDVLMAAVIGAHGLKGEVKVKAFTVDPETLGAYGPLHAKDGRRFTVEVLRPVGGRDDEAIVAFAEVKDRNASEALKGTELFVARDKLPEAEGNEFYHADLVGLEAFDTDGRRIGAVQSIQNYGAGDVLVIAADEGEEILLAFTKDNVPDIDFANGRVIVAVPDEIDAGDEGDRGEE</sequence>
<comment type="subcellular location">
    <subcellularLocation>
        <location evidence="5">Cytoplasm</location>
    </subcellularLocation>
</comment>
<evidence type="ECO:0000256" key="1">
    <source>
        <dbReference type="ARBA" id="ARBA00022490"/>
    </source>
</evidence>
<keyword evidence="2 5" id="KW-0690">Ribosome biogenesis</keyword>
<name>A0ABP3Q262_9PROT</name>
<keyword evidence="1 5" id="KW-0963">Cytoplasm</keyword>
<evidence type="ECO:0000259" key="6">
    <source>
        <dbReference type="Pfam" id="PF01782"/>
    </source>
</evidence>
<evidence type="ECO:0000256" key="5">
    <source>
        <dbReference type="HAMAP-Rule" id="MF_00014"/>
    </source>
</evidence>
<evidence type="ECO:0000256" key="4">
    <source>
        <dbReference type="ARBA" id="ARBA00023186"/>
    </source>
</evidence>
<evidence type="ECO:0000313" key="8">
    <source>
        <dbReference type="EMBL" id="GAA0576611.1"/>
    </source>
</evidence>
<evidence type="ECO:0000256" key="3">
    <source>
        <dbReference type="ARBA" id="ARBA00022552"/>
    </source>
</evidence>
<comment type="domain">
    <text evidence="5">The PRC barrel domain binds ribosomal protein uS19.</text>
</comment>
<keyword evidence="9" id="KW-1185">Reference proteome</keyword>
<dbReference type="InterPro" id="IPR011033">
    <property type="entry name" value="PRC_barrel-like_sf"/>
</dbReference>
<dbReference type="RefSeq" id="WP_166936422.1">
    <property type="nucleotide sequence ID" value="NZ_BAAADD010000007.1"/>
</dbReference>
<proteinExistence type="inferred from homology"/>
<dbReference type="HAMAP" id="MF_00014">
    <property type="entry name" value="Ribosome_mat_RimM"/>
    <property type="match status" value="1"/>
</dbReference>
<comment type="function">
    <text evidence="5">An accessory protein needed during the final step in the assembly of 30S ribosomal subunit, possibly for assembly of the head region. Essential for efficient processing of 16S rRNA. May be needed both before and after RbfA during the maturation of 16S rRNA. It has affinity for free ribosomal 30S subunits but not for 70S ribosomes.</text>
</comment>
<dbReference type="Proteomes" id="UP001499951">
    <property type="component" value="Unassembled WGS sequence"/>
</dbReference>
<reference evidence="9" key="1">
    <citation type="journal article" date="2019" name="Int. J. Syst. Evol. Microbiol.">
        <title>The Global Catalogue of Microorganisms (GCM) 10K type strain sequencing project: providing services to taxonomists for standard genome sequencing and annotation.</title>
        <authorList>
            <consortium name="The Broad Institute Genomics Platform"/>
            <consortium name="The Broad Institute Genome Sequencing Center for Infectious Disease"/>
            <person name="Wu L."/>
            <person name="Ma J."/>
        </authorList>
    </citation>
    <scope>NUCLEOTIDE SEQUENCE [LARGE SCALE GENOMIC DNA]</scope>
    <source>
        <strain evidence="9">JCM 15089</strain>
    </source>
</reference>
<evidence type="ECO:0000256" key="2">
    <source>
        <dbReference type="ARBA" id="ARBA00022517"/>
    </source>
</evidence>
<dbReference type="EMBL" id="BAAADD010000007">
    <property type="protein sequence ID" value="GAA0576611.1"/>
    <property type="molecule type" value="Genomic_DNA"/>
</dbReference>
<feature type="domain" description="RimM N-terminal" evidence="6">
    <location>
        <begin position="9"/>
        <end position="89"/>
    </location>
</feature>
<dbReference type="InterPro" id="IPR036976">
    <property type="entry name" value="RimM_N_sf"/>
</dbReference>
<feature type="domain" description="Ribosome maturation factor RimM PRC barrel" evidence="7">
    <location>
        <begin position="102"/>
        <end position="168"/>
    </location>
</feature>
<evidence type="ECO:0000259" key="7">
    <source>
        <dbReference type="Pfam" id="PF24986"/>
    </source>
</evidence>
<dbReference type="Gene3D" id="2.30.30.240">
    <property type="entry name" value="PRC-barrel domain"/>
    <property type="match status" value="1"/>
</dbReference>
<dbReference type="InterPro" id="IPR002676">
    <property type="entry name" value="RimM_N"/>
</dbReference>
<comment type="similarity">
    <text evidence="5">Belongs to the RimM family.</text>
</comment>
<dbReference type="InterPro" id="IPR011961">
    <property type="entry name" value="RimM"/>
</dbReference>
<comment type="caution">
    <text evidence="8">The sequence shown here is derived from an EMBL/GenBank/DDBJ whole genome shotgun (WGS) entry which is preliminary data.</text>
</comment>
<dbReference type="Pfam" id="PF24986">
    <property type="entry name" value="PRC_RimM"/>
    <property type="match status" value="1"/>
</dbReference>
<gene>
    <name evidence="5 8" type="primary">rimM</name>
    <name evidence="8" type="ORF">GCM10008942_26840</name>
</gene>
<dbReference type="PANTHER" id="PTHR33692">
    <property type="entry name" value="RIBOSOME MATURATION FACTOR RIMM"/>
    <property type="match status" value="1"/>
</dbReference>
<evidence type="ECO:0000313" key="9">
    <source>
        <dbReference type="Proteomes" id="UP001499951"/>
    </source>
</evidence>
<dbReference type="SUPFAM" id="SSF50447">
    <property type="entry name" value="Translation proteins"/>
    <property type="match status" value="1"/>
</dbReference>
<dbReference type="NCBIfam" id="TIGR02273">
    <property type="entry name" value="16S_RimM"/>
    <property type="match status" value="1"/>
</dbReference>
<dbReference type="SUPFAM" id="SSF50346">
    <property type="entry name" value="PRC-barrel domain"/>
    <property type="match status" value="1"/>
</dbReference>